<comment type="caution">
    <text evidence="1">The sequence shown here is derived from an EMBL/GenBank/DDBJ whole genome shotgun (WGS) entry which is preliminary data.</text>
</comment>
<gene>
    <name evidence="1" type="ORF">H1D24_07445</name>
</gene>
<dbReference type="Proteomes" id="UP000545761">
    <property type="component" value="Unassembled WGS sequence"/>
</dbReference>
<sequence length="58" mass="6412">MPGVDGVLDTGGKARHGLDYERAGNLVLVAERGAWFTYLLCSDRLPTATRSRRLRPEP</sequence>
<evidence type="ECO:0000313" key="2">
    <source>
        <dbReference type="Proteomes" id="UP000545761"/>
    </source>
</evidence>
<dbReference type="AlphaFoldDB" id="A0A7W0I7T3"/>
<dbReference type="EMBL" id="JACEHE010000003">
    <property type="protein sequence ID" value="MBA2945650.1"/>
    <property type="molecule type" value="Genomic_DNA"/>
</dbReference>
<evidence type="ECO:0000313" key="1">
    <source>
        <dbReference type="EMBL" id="MBA2945650.1"/>
    </source>
</evidence>
<protein>
    <submittedName>
        <fullName evidence="1">Uncharacterized protein</fullName>
    </submittedName>
</protein>
<reference evidence="1 2" key="1">
    <citation type="submission" date="2020-07" db="EMBL/GenBank/DDBJ databases">
        <title>Streptomyces isolated from Indian soil.</title>
        <authorList>
            <person name="Mandal S."/>
            <person name="Maiti P.K."/>
        </authorList>
    </citation>
    <scope>NUCLEOTIDE SEQUENCE [LARGE SCALE GENOMIC DNA]</scope>
    <source>
        <strain evidence="1 2">PSKA28</strain>
    </source>
</reference>
<accession>A0A7W0I7T3</accession>
<proteinExistence type="predicted"/>
<dbReference type="RefSeq" id="WP_181656581.1">
    <property type="nucleotide sequence ID" value="NZ_JACEHE010000003.1"/>
</dbReference>
<name>A0A7W0I7T3_9ACTN</name>
<organism evidence="1 2">
    <name type="scientific">Streptomyces himalayensis subsp. himalayensis</name>
    <dbReference type="NCBI Taxonomy" id="2756131"/>
    <lineage>
        <taxon>Bacteria</taxon>
        <taxon>Bacillati</taxon>
        <taxon>Actinomycetota</taxon>
        <taxon>Actinomycetes</taxon>
        <taxon>Kitasatosporales</taxon>
        <taxon>Streptomycetaceae</taxon>
        <taxon>Streptomyces</taxon>
        <taxon>Streptomyces himalayensis</taxon>
    </lineage>
</organism>